<evidence type="ECO:0000313" key="2">
    <source>
        <dbReference type="Proteomes" id="UP001239111"/>
    </source>
</evidence>
<comment type="caution">
    <text evidence="1">The sequence shown here is derived from an EMBL/GenBank/DDBJ whole genome shotgun (WGS) entry which is preliminary data.</text>
</comment>
<reference evidence="1" key="1">
    <citation type="submission" date="2023-04" db="EMBL/GenBank/DDBJ databases">
        <title>A chromosome-level genome assembly of the parasitoid wasp Eretmocerus hayati.</title>
        <authorList>
            <person name="Zhong Y."/>
            <person name="Liu S."/>
            <person name="Liu Y."/>
        </authorList>
    </citation>
    <scope>NUCLEOTIDE SEQUENCE</scope>
    <source>
        <strain evidence="1">ZJU_SS_LIU_2023</strain>
    </source>
</reference>
<proteinExistence type="predicted"/>
<protein>
    <submittedName>
        <fullName evidence="1">Uncharacterized protein</fullName>
    </submittedName>
</protein>
<dbReference type="Proteomes" id="UP001239111">
    <property type="component" value="Chromosome 2"/>
</dbReference>
<sequence>MASKVLVLSILFITCSLVTAGTSSKNVEHGHRIPGDSIVYEKIVEKKPSPLHEINLTRTFFTNGEEITAVEIIDRSGQYDSVAMVTSGGKGFPYVTVDFYSPRGQGFKYNVIIFGKGVHRARVAV</sequence>
<accession>A0ACC2PEV5</accession>
<evidence type="ECO:0000313" key="1">
    <source>
        <dbReference type="EMBL" id="KAJ8680982.1"/>
    </source>
</evidence>
<organism evidence="1 2">
    <name type="scientific">Eretmocerus hayati</name>
    <dbReference type="NCBI Taxonomy" id="131215"/>
    <lineage>
        <taxon>Eukaryota</taxon>
        <taxon>Metazoa</taxon>
        <taxon>Ecdysozoa</taxon>
        <taxon>Arthropoda</taxon>
        <taxon>Hexapoda</taxon>
        <taxon>Insecta</taxon>
        <taxon>Pterygota</taxon>
        <taxon>Neoptera</taxon>
        <taxon>Endopterygota</taxon>
        <taxon>Hymenoptera</taxon>
        <taxon>Apocrita</taxon>
        <taxon>Proctotrupomorpha</taxon>
        <taxon>Chalcidoidea</taxon>
        <taxon>Aphelinidae</taxon>
        <taxon>Aphelininae</taxon>
        <taxon>Eretmocerus</taxon>
    </lineage>
</organism>
<name>A0ACC2PEV5_9HYME</name>
<dbReference type="EMBL" id="CM056742">
    <property type="protein sequence ID" value="KAJ8680982.1"/>
    <property type="molecule type" value="Genomic_DNA"/>
</dbReference>
<gene>
    <name evidence="1" type="ORF">QAD02_016769</name>
</gene>
<keyword evidence="2" id="KW-1185">Reference proteome</keyword>